<proteinExistence type="predicted"/>
<evidence type="ECO:0000313" key="4">
    <source>
        <dbReference type="EMBL" id="MCZ0864739.1"/>
    </source>
</evidence>
<dbReference type="PANTHER" id="PTHR43584">
    <property type="entry name" value="NUCLEOTIDYL TRANSFERASE"/>
    <property type="match status" value="1"/>
</dbReference>
<dbReference type="Proteomes" id="UP001069090">
    <property type="component" value="Unassembled WGS sequence"/>
</dbReference>
<dbReference type="Pfam" id="PF00483">
    <property type="entry name" value="NTP_transferase"/>
    <property type="match status" value="1"/>
</dbReference>
<dbReference type="NCBIfam" id="NF045761">
    <property type="entry name" value="NAMPUrTaseMurU"/>
    <property type="match status" value="1"/>
</dbReference>
<dbReference type="GO" id="GO:0016779">
    <property type="term" value="F:nucleotidyltransferase activity"/>
    <property type="evidence" value="ECO:0007669"/>
    <property type="project" value="UniProtKB-KW"/>
</dbReference>
<comment type="caution">
    <text evidence="4">The sequence shown here is derived from an EMBL/GenBank/DDBJ whole genome shotgun (WGS) entry which is preliminary data.</text>
</comment>
<evidence type="ECO:0000259" key="3">
    <source>
        <dbReference type="Pfam" id="PF00483"/>
    </source>
</evidence>
<accession>A0A9J6RJT5</accession>
<feature type="domain" description="Nucleotidyl transferase" evidence="3">
    <location>
        <begin position="2"/>
        <end position="141"/>
    </location>
</feature>
<reference evidence="4 5" key="1">
    <citation type="submission" date="2022-12" db="EMBL/GenBank/DDBJ databases">
        <title>Dasania phycosphaerae sp. nov., isolated from particulate material of the south coast of Korea.</title>
        <authorList>
            <person name="Jiang Y."/>
        </authorList>
    </citation>
    <scope>NUCLEOTIDE SEQUENCE [LARGE SCALE GENOMIC DNA]</scope>
    <source>
        <strain evidence="4 5">GY-19</strain>
    </source>
</reference>
<organism evidence="4 5">
    <name type="scientific">Dasania phycosphaerae</name>
    <dbReference type="NCBI Taxonomy" id="2950436"/>
    <lineage>
        <taxon>Bacteria</taxon>
        <taxon>Pseudomonadati</taxon>
        <taxon>Pseudomonadota</taxon>
        <taxon>Gammaproteobacteria</taxon>
        <taxon>Cellvibrionales</taxon>
        <taxon>Spongiibacteraceae</taxon>
        <taxon>Dasania</taxon>
    </lineage>
</organism>
<sequence length="229" mass="24836">MKAMILAAGLGKRMRPLTNHVPKPLLLIAGKPLIEYHIERLVAAGIRDIVINHAYLGEQIEHCLGDGSRWGASISYSREGEPLETGGGIYQALPLLGEQPFLVVNSDVWTDYPLEQLVLRQGANSLKLAHLVLTANPEHNATGDFVLLPGQHVVAEGEGPRLTFTGLSLLHPNLFNACEPGSFPLLGLLTEAMAAGQVSGEHYRGNWVDVGTPQRLLELDRQVRAACCD</sequence>
<keyword evidence="2" id="KW-0548">Nucleotidyltransferase</keyword>
<dbReference type="AlphaFoldDB" id="A0A9J6RJT5"/>
<evidence type="ECO:0000313" key="5">
    <source>
        <dbReference type="Proteomes" id="UP001069090"/>
    </source>
</evidence>
<evidence type="ECO:0000256" key="2">
    <source>
        <dbReference type="ARBA" id="ARBA00022695"/>
    </source>
</evidence>
<name>A0A9J6RJT5_9GAMM</name>
<keyword evidence="5" id="KW-1185">Reference proteome</keyword>
<dbReference type="InterPro" id="IPR005835">
    <property type="entry name" value="NTP_transferase_dom"/>
</dbReference>
<dbReference type="PANTHER" id="PTHR43584:SF8">
    <property type="entry name" value="N-ACETYLMURAMATE ALPHA-1-PHOSPHATE URIDYLYLTRANSFERASE"/>
    <property type="match status" value="1"/>
</dbReference>
<dbReference type="CDD" id="cd06422">
    <property type="entry name" value="NTP_transferase_like_1"/>
    <property type="match status" value="1"/>
</dbReference>
<dbReference type="InterPro" id="IPR054790">
    <property type="entry name" value="MurU"/>
</dbReference>
<dbReference type="EMBL" id="JAPTGG010000004">
    <property type="protein sequence ID" value="MCZ0864739.1"/>
    <property type="molecule type" value="Genomic_DNA"/>
</dbReference>
<dbReference type="InterPro" id="IPR029044">
    <property type="entry name" value="Nucleotide-diphossugar_trans"/>
</dbReference>
<protein>
    <submittedName>
        <fullName evidence="4">Nucleotidyltransferase family protein</fullName>
    </submittedName>
</protein>
<dbReference type="Gene3D" id="3.90.550.10">
    <property type="entry name" value="Spore Coat Polysaccharide Biosynthesis Protein SpsA, Chain A"/>
    <property type="match status" value="1"/>
</dbReference>
<dbReference type="InterPro" id="IPR050065">
    <property type="entry name" value="GlmU-like"/>
</dbReference>
<evidence type="ECO:0000256" key="1">
    <source>
        <dbReference type="ARBA" id="ARBA00022679"/>
    </source>
</evidence>
<keyword evidence="1" id="KW-0808">Transferase</keyword>
<gene>
    <name evidence="4" type="ORF">O0V09_05975</name>
</gene>
<dbReference type="SUPFAM" id="SSF53448">
    <property type="entry name" value="Nucleotide-diphospho-sugar transferases"/>
    <property type="match status" value="1"/>
</dbReference>